<dbReference type="InterPro" id="IPR015943">
    <property type="entry name" value="WD40/YVTN_repeat-like_dom_sf"/>
</dbReference>
<dbReference type="FunCoup" id="A0A165I0B9">
    <property type="interactions" value="592"/>
</dbReference>
<comment type="subcellular location">
    <subcellularLocation>
        <location evidence="1">Cytoplasm</location>
    </subcellularLocation>
</comment>
<protein>
    <submittedName>
        <fullName evidence="9">WD40 repeat-like protein</fullName>
    </submittedName>
</protein>
<proteinExistence type="inferred from homology"/>
<evidence type="ECO:0000256" key="7">
    <source>
        <dbReference type="PROSITE-ProRule" id="PRU00221"/>
    </source>
</evidence>
<dbReference type="SMART" id="SM00320">
    <property type="entry name" value="WD40"/>
    <property type="match status" value="9"/>
</dbReference>
<dbReference type="GO" id="GO:0005737">
    <property type="term" value="C:cytoplasm"/>
    <property type="evidence" value="ECO:0007669"/>
    <property type="project" value="UniProtKB-SubCell"/>
</dbReference>
<keyword evidence="10" id="KW-1185">Reference proteome</keyword>
<dbReference type="PANTHER" id="PTHR14344:SF3">
    <property type="entry name" value="WD REPEAT-CONTAINING PROTEIN 6"/>
    <property type="match status" value="1"/>
</dbReference>
<keyword evidence="4" id="KW-0819">tRNA processing</keyword>
<dbReference type="InParanoid" id="A0A165I0B9"/>
<dbReference type="PANTHER" id="PTHR14344">
    <property type="entry name" value="WD REPEAT PROTEIN"/>
    <property type="match status" value="1"/>
</dbReference>
<dbReference type="SUPFAM" id="SSF50978">
    <property type="entry name" value="WD40 repeat-like"/>
    <property type="match status" value="3"/>
</dbReference>
<sequence length="1212" mass="132242">MRHEHASTPVTALSFVPEFHGRLLLAGEGPRLRVIDTRNESILIEKQVFRAQAIHGVEARWQFDPQNNRNAQILVLIWGGHSVRFVQLDYVENACAVTLNWSSSTVEALASDWILAATFRSEGTERAENACSAILVTAHNALLHAYVEGGLYLQDEKLPVISHIASGSRSILYSAHVLFFSASHIVIASGTVFGDILVWSCFVDGKVRPVALPQLDYVFRGHEGSIFGVHISHELSHLGGDAPRRLLASCSDDRTIRVWNISECCALTPNRERQINDASHDECETGFGRDIPDDISGAEHCGAVAWGHASRIWGALFVDIDDPSQTAFGIARIISFGEDATCQQWTLTSRPDEAATNKKNQKPKPEFPYALTNVESSNLHSGKNIWSMSLSRDQHGDLALATGGADGRVVFRTLQPCLGSQGLKKPHSESWGADDFLKSATAPNNSEDKEFVERATEENKVRKQGAVARDVFKCYAFLDSNKFIASTSQGTVFLATARILSEGQTIKRALLREKLAQFDDLRSYSVMGAPPNSGLAFIGGATGLVRYYDNRSKTLGDLTDVGGKIAGLFTHEISANEFWLVITCLGSFMAYSVRVRRQEAGESIPAVAATETKRLELPKGFVVTSVRSLVNRGLLVVGSRNGELLVYPLSEVNSVSDQQATLTPFSSSRVKIATDAITVITGLPQSSNTQNTEYILTAGRDGKYSIHELNIIKSDDGGIDAQWSTVHVATPPFGPNIEGAYFNSKDELVLYGFRSIYFVVWNETTQSELMIVECGGAHRSWAFSKLDADPNSECALVWTKASELQMRLQCGPSHQVLQNGAHGREIKSLAISPAKNQSGKCGGIVATGAEDTTIRLFLRKPVSDPNTGAGGYRCGALLKKHKTGIQHLKWSEDGSYLFSSGGFEEFFIWRVREIPSIGIGVVCEAICQSPSASHELRITGFDISEVRKATSRDDAQESGFLITLVYSDSTIRTYRYWTGDPEKKVELLLTGTYKTSCLTQAYHLIGKDSFHLITAGTDGYLGFWDLGTPLRDLGIVVSEGKLTSSQSSLEDRTASCTASAKVHQSTIKCFTAHEINDETLLVGTGGDDNSVAFTLVRHQQGKSSCSPLLVPNAHTAAVTALASIVDVNFKDPAGRRRFIFFSSSNDQRLKAWSLVVGEESNGVEGMEVKLLANEFTPIADVSSIDVVQEDGEPIRVMVCGVGMDVWTIPENT</sequence>
<feature type="repeat" description="WD" evidence="7">
    <location>
        <begin position="219"/>
        <end position="262"/>
    </location>
</feature>
<dbReference type="Proteomes" id="UP000076632">
    <property type="component" value="Unassembled WGS sequence"/>
</dbReference>
<dbReference type="GeneID" id="28899296"/>
<dbReference type="OrthoDB" id="5594999at2759"/>
<dbReference type="OMA" id="IIVWSCF"/>
<keyword evidence="2" id="KW-0963">Cytoplasm</keyword>
<evidence type="ECO:0000256" key="4">
    <source>
        <dbReference type="ARBA" id="ARBA00022694"/>
    </source>
</evidence>
<dbReference type="Pfam" id="PF00400">
    <property type="entry name" value="WD40"/>
    <property type="match status" value="1"/>
</dbReference>
<dbReference type="InterPro" id="IPR001680">
    <property type="entry name" value="WD40_rpt"/>
</dbReference>
<dbReference type="InterPro" id="IPR019775">
    <property type="entry name" value="WD40_repeat_CS"/>
</dbReference>
<organism evidence="9 10">
    <name type="scientific">Xylona heveae (strain CBS 132557 / TC161)</name>
    <dbReference type="NCBI Taxonomy" id="1328760"/>
    <lineage>
        <taxon>Eukaryota</taxon>
        <taxon>Fungi</taxon>
        <taxon>Dikarya</taxon>
        <taxon>Ascomycota</taxon>
        <taxon>Pezizomycotina</taxon>
        <taxon>Xylonomycetes</taxon>
        <taxon>Xylonales</taxon>
        <taxon>Xylonaceae</taxon>
        <taxon>Xylona</taxon>
    </lineage>
</organism>
<dbReference type="STRING" id="1328760.A0A165I0B9"/>
<dbReference type="RefSeq" id="XP_018189733.1">
    <property type="nucleotide sequence ID" value="XM_018334159.1"/>
</dbReference>
<evidence type="ECO:0000256" key="1">
    <source>
        <dbReference type="ARBA" id="ARBA00004496"/>
    </source>
</evidence>
<evidence type="ECO:0000256" key="2">
    <source>
        <dbReference type="ARBA" id="ARBA00022490"/>
    </source>
</evidence>
<evidence type="ECO:0000256" key="6">
    <source>
        <dbReference type="ARBA" id="ARBA00038255"/>
    </source>
</evidence>
<comment type="similarity">
    <text evidence="6">Belongs to the WD repeat WDR6 family.</text>
</comment>
<evidence type="ECO:0000313" key="10">
    <source>
        <dbReference type="Proteomes" id="UP000076632"/>
    </source>
</evidence>
<dbReference type="PROSITE" id="PS50082">
    <property type="entry name" value="WD_REPEATS_2"/>
    <property type="match status" value="1"/>
</dbReference>
<keyword evidence="3 7" id="KW-0853">WD repeat</keyword>
<dbReference type="GO" id="GO:0030488">
    <property type="term" value="P:tRNA methylation"/>
    <property type="evidence" value="ECO:0007669"/>
    <property type="project" value="TreeGrafter"/>
</dbReference>
<dbReference type="InterPro" id="IPR051973">
    <property type="entry name" value="tRNA_Anticodon_Mtase-Reg"/>
</dbReference>
<name>A0A165I0B9_XYLHT</name>
<gene>
    <name evidence="9" type="ORF">L228DRAFT_259433</name>
</gene>
<evidence type="ECO:0000256" key="8">
    <source>
        <dbReference type="SAM" id="MobiDB-lite"/>
    </source>
</evidence>
<reference evidence="9 10" key="1">
    <citation type="journal article" date="2016" name="Fungal Biol.">
        <title>The genome of Xylona heveae provides a window into fungal endophytism.</title>
        <authorList>
            <person name="Gazis R."/>
            <person name="Kuo A."/>
            <person name="Riley R."/>
            <person name="LaButti K."/>
            <person name="Lipzen A."/>
            <person name="Lin J."/>
            <person name="Amirebrahimi M."/>
            <person name="Hesse C.N."/>
            <person name="Spatafora J.W."/>
            <person name="Henrissat B."/>
            <person name="Hainaut M."/>
            <person name="Grigoriev I.V."/>
            <person name="Hibbett D.S."/>
        </authorList>
    </citation>
    <scope>NUCLEOTIDE SEQUENCE [LARGE SCALE GENOMIC DNA]</scope>
    <source>
        <strain evidence="9 10">TC161</strain>
    </source>
</reference>
<dbReference type="InterPro" id="IPR036322">
    <property type="entry name" value="WD40_repeat_dom_sf"/>
</dbReference>
<dbReference type="PROSITE" id="PS00678">
    <property type="entry name" value="WD_REPEATS_1"/>
    <property type="match status" value="1"/>
</dbReference>
<dbReference type="Gene3D" id="2.130.10.10">
    <property type="entry name" value="YVTN repeat-like/Quinoprotein amine dehydrogenase"/>
    <property type="match status" value="3"/>
</dbReference>
<dbReference type="AlphaFoldDB" id="A0A165I0B9"/>
<dbReference type="EMBL" id="KV407456">
    <property type="protein sequence ID" value="KZF24178.1"/>
    <property type="molecule type" value="Genomic_DNA"/>
</dbReference>
<evidence type="ECO:0000256" key="5">
    <source>
        <dbReference type="ARBA" id="ARBA00022737"/>
    </source>
</evidence>
<evidence type="ECO:0000256" key="3">
    <source>
        <dbReference type="ARBA" id="ARBA00022574"/>
    </source>
</evidence>
<keyword evidence="5" id="KW-0677">Repeat</keyword>
<feature type="region of interest" description="Disordered" evidence="8">
    <location>
        <begin position="348"/>
        <end position="368"/>
    </location>
</feature>
<evidence type="ECO:0000313" key="9">
    <source>
        <dbReference type="EMBL" id="KZF24178.1"/>
    </source>
</evidence>
<accession>A0A165I0B9</accession>